<evidence type="ECO:0000313" key="2">
    <source>
        <dbReference type="EMBL" id="MFK4448268.1"/>
    </source>
</evidence>
<evidence type="ECO:0000259" key="1">
    <source>
        <dbReference type="Pfam" id="PF13472"/>
    </source>
</evidence>
<dbReference type="Proteomes" id="UP001620514">
    <property type="component" value="Unassembled WGS sequence"/>
</dbReference>
<sequence>MINDYALILNCRFSVRMKAIGIGLMLIASLTACGGSSSDNSAFVASWTAAQNDSNEDLASLGYGVLTPSVQTFTNETVRQVAHISVGGESVRIKFSNLYGTSPIHFDKVRLARSTGISSIDPSSDLPLTFNGNAAVTIAPGAETWSDEAKLKLNSASDLAVSIYISGTAVNNTSHRFALRTNYIAAGDVSSASSLNLSDPSSMTTSYYYLSEVDVKTTASSKVVVAFGDSITDGVGSTAGANLRYPDQLSAIGIGLNLAPQVSVVNQGLGGNRWLYNVFGPSGSSRFAHDVLGVTGVTHTIIFMGINDIGFSGAIPGETESASQIIAAISSAIAQAQAANIKVFLATITPFKGASYYTEAGEAQRQTINAWIRGSKDVVAVFDFDKAIQDPNNPTAILAAYDSGDHLHPSSAGYTTMAKTVDLSKFQ</sequence>
<comment type="caution">
    <text evidence="2">The sequence shown here is derived from an EMBL/GenBank/DDBJ whole genome shotgun (WGS) entry which is preliminary data.</text>
</comment>
<dbReference type="InterPro" id="IPR013830">
    <property type="entry name" value="SGNH_hydro"/>
</dbReference>
<organism evidence="2 3">
    <name type="scientific">Caballeronia udeis</name>
    <dbReference type="NCBI Taxonomy" id="1232866"/>
    <lineage>
        <taxon>Bacteria</taxon>
        <taxon>Pseudomonadati</taxon>
        <taxon>Pseudomonadota</taxon>
        <taxon>Betaproteobacteria</taxon>
        <taxon>Burkholderiales</taxon>
        <taxon>Burkholderiaceae</taxon>
        <taxon>Caballeronia</taxon>
    </lineage>
</organism>
<gene>
    <name evidence="2" type="ORF">ABH943_008312</name>
</gene>
<dbReference type="RefSeq" id="WP_404614434.1">
    <property type="nucleotide sequence ID" value="NZ_JBIYDN010000047.1"/>
</dbReference>
<dbReference type="SUPFAM" id="SSF52266">
    <property type="entry name" value="SGNH hydrolase"/>
    <property type="match status" value="1"/>
</dbReference>
<reference evidence="2 3" key="1">
    <citation type="submission" date="2024-10" db="EMBL/GenBank/DDBJ databases">
        <authorList>
            <person name="Deangelis K."/>
            <person name="Huntemann M."/>
            <person name="Clum A."/>
            <person name="Wang J."/>
            <person name="Palaniappan K."/>
            <person name="Ritter S."/>
            <person name="Chen I.-M."/>
            <person name="Stamatis D."/>
            <person name="Reddy T."/>
            <person name="O'Malley R."/>
            <person name="Daum C."/>
            <person name="Ng V."/>
            <person name="Ivanova N."/>
            <person name="Kyrpides N."/>
            <person name="Woyke T."/>
        </authorList>
    </citation>
    <scope>NUCLEOTIDE SEQUENCE [LARGE SCALE GENOMIC DNA]</scope>
    <source>
        <strain evidence="2 3">GAS97</strain>
    </source>
</reference>
<accession>A0ABW8MX39</accession>
<dbReference type="Gene3D" id="3.40.50.1110">
    <property type="entry name" value="SGNH hydrolase"/>
    <property type="match status" value="1"/>
</dbReference>
<dbReference type="Pfam" id="PF13472">
    <property type="entry name" value="Lipase_GDSL_2"/>
    <property type="match status" value="1"/>
</dbReference>
<dbReference type="InterPro" id="IPR036514">
    <property type="entry name" value="SGNH_hydro_sf"/>
</dbReference>
<protein>
    <submittedName>
        <fullName evidence="2">Lysophospholipase L1-like esterase</fullName>
    </submittedName>
</protein>
<dbReference type="PANTHER" id="PTHR43784">
    <property type="entry name" value="GDSL-LIKE LIPASE/ACYLHYDROLASE, PUTATIVE (AFU_ORTHOLOGUE AFUA_2G00820)-RELATED"/>
    <property type="match status" value="1"/>
</dbReference>
<dbReference type="InterPro" id="IPR053140">
    <property type="entry name" value="GDSL_Rv0518-like"/>
</dbReference>
<feature type="domain" description="SGNH hydrolase-type esterase" evidence="1">
    <location>
        <begin position="226"/>
        <end position="414"/>
    </location>
</feature>
<dbReference type="EMBL" id="JBIYDN010000047">
    <property type="protein sequence ID" value="MFK4448268.1"/>
    <property type="molecule type" value="Genomic_DNA"/>
</dbReference>
<evidence type="ECO:0000313" key="3">
    <source>
        <dbReference type="Proteomes" id="UP001620514"/>
    </source>
</evidence>
<keyword evidence="3" id="KW-1185">Reference proteome</keyword>
<reference evidence="2 3" key="2">
    <citation type="submission" date="2024-11" db="EMBL/GenBank/DDBJ databases">
        <title>Using genomics to understand microbial adaptation to soil warming.</title>
        <authorList>
            <person name="Deangelis K.M. PhD."/>
        </authorList>
    </citation>
    <scope>NUCLEOTIDE SEQUENCE [LARGE SCALE GENOMIC DNA]</scope>
    <source>
        <strain evidence="2 3">GAS97</strain>
    </source>
</reference>
<dbReference type="PANTHER" id="PTHR43784:SF2">
    <property type="entry name" value="GDSL-LIKE LIPASE_ACYLHYDROLASE, PUTATIVE (AFU_ORTHOLOGUE AFUA_2G00820)-RELATED"/>
    <property type="match status" value="1"/>
</dbReference>
<proteinExistence type="predicted"/>
<name>A0ABW8MX39_9BURK</name>